<proteinExistence type="predicted"/>
<evidence type="ECO:0000256" key="1">
    <source>
        <dbReference type="SAM" id="MobiDB-lite"/>
    </source>
</evidence>
<keyword evidence="3" id="KW-1185">Reference proteome</keyword>
<dbReference type="KEGG" id="mbe:MBM_07754"/>
<feature type="region of interest" description="Disordered" evidence="1">
    <location>
        <begin position="12"/>
        <end position="46"/>
    </location>
</feature>
<dbReference type="HOGENOM" id="CLU_2427480_0_0_1"/>
<feature type="compositionally biased region" description="Basic and acidic residues" evidence="1">
    <location>
        <begin position="18"/>
        <end position="29"/>
    </location>
</feature>
<reference evidence="2 3" key="1">
    <citation type="journal article" date="2012" name="BMC Genomics">
        <title>Sequencing the genome of Marssonina brunnea reveals fungus-poplar co-evolution.</title>
        <authorList>
            <person name="Zhu S."/>
            <person name="Cao Y.-Z."/>
            <person name="Jiang C."/>
            <person name="Tan B.-Y."/>
            <person name="Wang Z."/>
            <person name="Feng S."/>
            <person name="Zhang L."/>
            <person name="Su X.-H."/>
            <person name="Brejova B."/>
            <person name="Vinar T."/>
            <person name="Xu M."/>
            <person name="Wang M.-X."/>
            <person name="Zhang S.-G."/>
            <person name="Huang M.-R."/>
            <person name="Wu R."/>
            <person name="Zhou Y."/>
        </authorList>
    </citation>
    <scope>NUCLEOTIDE SEQUENCE [LARGE SCALE GENOMIC DNA]</scope>
    <source>
        <strain evidence="2 3">MB_m1</strain>
    </source>
</reference>
<dbReference type="EMBL" id="JH921447">
    <property type="protein sequence ID" value="EKD14077.1"/>
    <property type="molecule type" value="Genomic_DNA"/>
</dbReference>
<organism evidence="2 3">
    <name type="scientific">Marssonina brunnea f. sp. multigermtubi (strain MB_m1)</name>
    <name type="common">Marssonina leaf spot fungus</name>
    <dbReference type="NCBI Taxonomy" id="1072389"/>
    <lineage>
        <taxon>Eukaryota</taxon>
        <taxon>Fungi</taxon>
        <taxon>Dikarya</taxon>
        <taxon>Ascomycota</taxon>
        <taxon>Pezizomycotina</taxon>
        <taxon>Leotiomycetes</taxon>
        <taxon>Helotiales</taxon>
        <taxon>Drepanopezizaceae</taxon>
        <taxon>Drepanopeziza</taxon>
    </lineage>
</organism>
<feature type="region of interest" description="Disordered" evidence="1">
    <location>
        <begin position="65"/>
        <end position="91"/>
    </location>
</feature>
<name>K1WP18_MARBU</name>
<evidence type="ECO:0000313" key="2">
    <source>
        <dbReference type="EMBL" id="EKD14077.1"/>
    </source>
</evidence>
<dbReference type="InParanoid" id="K1WP18"/>
<evidence type="ECO:0000313" key="3">
    <source>
        <dbReference type="Proteomes" id="UP000006753"/>
    </source>
</evidence>
<dbReference type="Proteomes" id="UP000006753">
    <property type="component" value="Unassembled WGS sequence"/>
</dbReference>
<accession>K1WP18</accession>
<gene>
    <name evidence="2" type="ORF">MBM_07754</name>
</gene>
<protein>
    <submittedName>
        <fullName evidence="2">Uncharacterized protein</fullName>
    </submittedName>
</protein>
<sequence length="91" mass="10224">MSLIKAFWSVGGIRHRPKNSDSEDESRSDSEDDEETGKGTTDQSFLARIHDKLSRWGAFKKDWTGITDPEQHIPAQAASTSGRKSSPRHLR</sequence>
<dbReference type="OrthoDB" id="5427412at2759"/>
<dbReference type="AlphaFoldDB" id="K1WP18"/>